<dbReference type="EMBL" id="MU006776">
    <property type="protein sequence ID" value="KAF2646645.1"/>
    <property type="molecule type" value="Genomic_DNA"/>
</dbReference>
<keyword evidence="4 6" id="KW-1133">Transmembrane helix</keyword>
<keyword evidence="3 6" id="KW-0812">Transmembrane</keyword>
<reference evidence="7" key="1">
    <citation type="journal article" date="2020" name="Stud. Mycol.">
        <title>101 Dothideomycetes genomes: a test case for predicting lifestyles and emergence of pathogens.</title>
        <authorList>
            <person name="Haridas S."/>
            <person name="Albert R."/>
            <person name="Binder M."/>
            <person name="Bloem J."/>
            <person name="Labutti K."/>
            <person name="Salamov A."/>
            <person name="Andreopoulos B."/>
            <person name="Baker S."/>
            <person name="Barry K."/>
            <person name="Bills G."/>
            <person name="Bluhm B."/>
            <person name="Cannon C."/>
            <person name="Castanera R."/>
            <person name="Culley D."/>
            <person name="Daum C."/>
            <person name="Ezra D."/>
            <person name="Gonzalez J."/>
            <person name="Henrissat B."/>
            <person name="Kuo A."/>
            <person name="Liang C."/>
            <person name="Lipzen A."/>
            <person name="Lutzoni F."/>
            <person name="Magnuson J."/>
            <person name="Mondo S."/>
            <person name="Nolan M."/>
            <person name="Ohm R."/>
            <person name="Pangilinan J."/>
            <person name="Park H.-J."/>
            <person name="Ramirez L."/>
            <person name="Alfaro M."/>
            <person name="Sun H."/>
            <person name="Tritt A."/>
            <person name="Yoshinaga Y."/>
            <person name="Zwiers L.-H."/>
            <person name="Turgeon B."/>
            <person name="Goodwin S."/>
            <person name="Spatafora J."/>
            <person name="Crous P."/>
            <person name="Grigoriev I."/>
        </authorList>
    </citation>
    <scope>NUCLEOTIDE SEQUENCE</scope>
    <source>
        <strain evidence="7">CBS 473.64</strain>
    </source>
</reference>
<evidence type="ECO:0000313" key="7">
    <source>
        <dbReference type="EMBL" id="KAF2646645.1"/>
    </source>
</evidence>
<dbReference type="GO" id="GO:0016020">
    <property type="term" value="C:membrane"/>
    <property type="evidence" value="ECO:0007669"/>
    <property type="project" value="UniProtKB-SubCell"/>
</dbReference>
<feature type="non-terminal residue" evidence="7">
    <location>
        <position position="72"/>
    </location>
</feature>
<dbReference type="InterPro" id="IPR000612">
    <property type="entry name" value="PMP3"/>
</dbReference>
<dbReference type="PANTHER" id="PTHR21659:SF42">
    <property type="entry name" value="UPF0057 MEMBRANE PROTEIN ZK632.10-RELATED"/>
    <property type="match status" value="1"/>
</dbReference>
<evidence type="ECO:0000256" key="3">
    <source>
        <dbReference type="ARBA" id="ARBA00022692"/>
    </source>
</evidence>
<evidence type="ECO:0000313" key="8">
    <source>
        <dbReference type="Proteomes" id="UP000799753"/>
    </source>
</evidence>
<dbReference type="Proteomes" id="UP000799753">
    <property type="component" value="Unassembled WGS sequence"/>
</dbReference>
<keyword evidence="5 6" id="KW-0472">Membrane</keyword>
<dbReference type="OrthoDB" id="2152119at2759"/>
<evidence type="ECO:0000256" key="1">
    <source>
        <dbReference type="ARBA" id="ARBA00004370"/>
    </source>
</evidence>
<dbReference type="PANTHER" id="PTHR21659">
    <property type="entry name" value="HYDROPHOBIC PROTEIN RCI2 LOW TEMPERATURE AND SALT RESPONSIVE PROTEIN LTI6 -RELATED"/>
    <property type="match status" value="1"/>
</dbReference>
<proteinExistence type="inferred from homology"/>
<evidence type="ECO:0000256" key="4">
    <source>
        <dbReference type="ARBA" id="ARBA00022989"/>
    </source>
</evidence>
<evidence type="ECO:0000256" key="5">
    <source>
        <dbReference type="ARBA" id="ARBA00023136"/>
    </source>
</evidence>
<evidence type="ECO:0000256" key="2">
    <source>
        <dbReference type="ARBA" id="ARBA00009530"/>
    </source>
</evidence>
<feature type="non-terminal residue" evidence="7">
    <location>
        <position position="1"/>
    </location>
</feature>
<dbReference type="Pfam" id="PF01679">
    <property type="entry name" value="Pmp3"/>
    <property type="match status" value="1"/>
</dbReference>
<feature type="transmembrane region" description="Helical" evidence="6">
    <location>
        <begin position="21"/>
        <end position="42"/>
    </location>
</feature>
<comment type="similarity">
    <text evidence="2">Belongs to the UPF0057 (PMP3) family.</text>
</comment>
<accession>A0A6A6SFF9</accession>
<gene>
    <name evidence="7" type="ORF">P280DRAFT_363837</name>
</gene>
<name>A0A6A6SFF9_9PLEO</name>
<dbReference type="AlphaFoldDB" id="A0A6A6SFF9"/>
<evidence type="ECO:0000256" key="6">
    <source>
        <dbReference type="SAM" id="Phobius"/>
    </source>
</evidence>
<protein>
    <submittedName>
        <fullName evidence="7">Uncharacterized protein</fullName>
    </submittedName>
</protein>
<sequence length="72" mass="8061">LIKPPVPPLGVFIVADMGLDMLINVILTLLGFVPGLLHAFYLQHVYCERKLSIEKGDVPTRRAWGIFSDQVQ</sequence>
<comment type="subcellular location">
    <subcellularLocation>
        <location evidence="1">Membrane</location>
    </subcellularLocation>
</comment>
<organism evidence="7 8">
    <name type="scientific">Massarina eburnea CBS 473.64</name>
    <dbReference type="NCBI Taxonomy" id="1395130"/>
    <lineage>
        <taxon>Eukaryota</taxon>
        <taxon>Fungi</taxon>
        <taxon>Dikarya</taxon>
        <taxon>Ascomycota</taxon>
        <taxon>Pezizomycotina</taxon>
        <taxon>Dothideomycetes</taxon>
        <taxon>Pleosporomycetidae</taxon>
        <taxon>Pleosporales</taxon>
        <taxon>Massarineae</taxon>
        <taxon>Massarinaceae</taxon>
        <taxon>Massarina</taxon>
    </lineage>
</organism>
<keyword evidence="8" id="KW-1185">Reference proteome</keyword>